<comment type="similarity">
    <text evidence="1">Belongs to the GST superfamily.</text>
</comment>
<evidence type="ECO:0000313" key="7">
    <source>
        <dbReference type="Proteomes" id="UP000265427"/>
    </source>
</evidence>
<name>A0A397ANH2_APHAT</name>
<accession>A0A397ANH2</accession>
<reference evidence="6 7" key="1">
    <citation type="submission" date="2018-08" db="EMBL/GenBank/DDBJ databases">
        <title>Aphanomyces genome sequencing and annotation.</title>
        <authorList>
            <person name="Minardi D."/>
            <person name="Oidtmann B."/>
            <person name="Van Der Giezen M."/>
            <person name="Studholme D.J."/>
        </authorList>
    </citation>
    <scope>NUCLEOTIDE SEQUENCE [LARGE SCALE GENOMIC DNA]</scope>
    <source>
        <strain evidence="6 7">Kv</strain>
    </source>
</reference>
<gene>
    <name evidence="6" type="ORF">DYB36_011760</name>
</gene>
<dbReference type="Gene3D" id="3.40.30.10">
    <property type="entry name" value="Glutaredoxin"/>
    <property type="match status" value="1"/>
</dbReference>
<proteinExistence type="inferred from homology"/>
<evidence type="ECO:0008006" key="8">
    <source>
        <dbReference type="Google" id="ProtNLM"/>
    </source>
</evidence>
<sequence length="544" mass="60400">EGDDLKEYEKDKLRQKVVEYANNPDADAHLNMGEISYTKMRLCFGFLKAMITGDSATAIRENKALLKKKYDTAKALAATVNEARNSIKELTAKMEKLRTDKAVASVITTNLSTTIESGLVSDDEMAIVAAIDAHKRAYKVGFNQLNDLKKEIQHVQKMLEMGRLKLQKDFDGWYQAQGRGHLVTETLVNKQDVADDIPKTGDAAVDKDVTGFYEALDILKRRNSRKLTNQPPASKSLLQMQRILRPASNCRRLLNVIRQLPHSHHRRPMSSSSSTPSTSTSSSEWTPPRKIEELYAAAAGNKFASINSPEAGARVQEALPVGSASLQLYSLGTPNGIKVSILLEELGVDYDAHFINIGAGDQFKSGFVDVNPNSKIPALLDQDGPDSAPIHVWESASIALYLAEKHRRFLPTSPRLKVEVMNWLFWQMAGQGPMTGNFGHFFVYAPADKGAARDYGVARYGMETQRLCSVLDRHLAGKAFLVGEEYSLADIVVFPWAHHLDTGYIHAPSNVSAKEFLSFDKYTNIHAWLARIRSRPAVQRGLTV</sequence>
<dbReference type="PROSITE" id="PS50404">
    <property type="entry name" value="GST_NTER"/>
    <property type="match status" value="1"/>
</dbReference>
<dbReference type="AlphaFoldDB" id="A0A397ANH2"/>
<feature type="domain" description="GST N-terminal" evidence="4">
    <location>
        <begin position="323"/>
        <end position="410"/>
    </location>
</feature>
<keyword evidence="2" id="KW-0175">Coiled coil</keyword>
<feature type="non-terminal residue" evidence="6">
    <location>
        <position position="544"/>
    </location>
</feature>
<dbReference type="EMBL" id="QUSZ01005996">
    <property type="protein sequence ID" value="RHY07338.1"/>
    <property type="molecule type" value="Genomic_DNA"/>
</dbReference>
<feature type="coiled-coil region" evidence="2">
    <location>
        <begin position="73"/>
        <end position="100"/>
    </location>
</feature>
<dbReference type="PANTHER" id="PTHR44051">
    <property type="entry name" value="GLUTATHIONE S-TRANSFERASE-RELATED"/>
    <property type="match status" value="1"/>
</dbReference>
<dbReference type="VEuPathDB" id="FungiDB:H257_14116"/>
<dbReference type="SUPFAM" id="SSF52833">
    <property type="entry name" value="Thioredoxin-like"/>
    <property type="match status" value="1"/>
</dbReference>
<feature type="compositionally biased region" description="Low complexity" evidence="3">
    <location>
        <begin position="269"/>
        <end position="283"/>
    </location>
</feature>
<protein>
    <recommendedName>
        <fullName evidence="8">Glutathione transferase</fullName>
    </recommendedName>
</protein>
<dbReference type="InterPro" id="IPR010987">
    <property type="entry name" value="Glutathione-S-Trfase_C-like"/>
</dbReference>
<evidence type="ECO:0000256" key="3">
    <source>
        <dbReference type="SAM" id="MobiDB-lite"/>
    </source>
</evidence>
<evidence type="ECO:0000256" key="1">
    <source>
        <dbReference type="ARBA" id="ARBA00007409"/>
    </source>
</evidence>
<dbReference type="CDD" id="cd03178">
    <property type="entry name" value="GST_C_Ure2p_like"/>
    <property type="match status" value="1"/>
</dbReference>
<dbReference type="CDD" id="cd03048">
    <property type="entry name" value="GST_N_Ure2p_like"/>
    <property type="match status" value="1"/>
</dbReference>
<evidence type="ECO:0000313" key="6">
    <source>
        <dbReference type="EMBL" id="RHY07338.1"/>
    </source>
</evidence>
<comment type="caution">
    <text evidence="6">The sequence shown here is derived from an EMBL/GenBank/DDBJ whole genome shotgun (WGS) entry which is preliminary data.</text>
</comment>
<dbReference type="SUPFAM" id="SSF47616">
    <property type="entry name" value="GST C-terminal domain-like"/>
    <property type="match status" value="1"/>
</dbReference>
<dbReference type="InterPro" id="IPR004045">
    <property type="entry name" value="Glutathione_S-Trfase_N"/>
</dbReference>
<feature type="region of interest" description="Disordered" evidence="3">
    <location>
        <begin position="259"/>
        <end position="287"/>
    </location>
</feature>
<dbReference type="InterPro" id="IPR056524">
    <property type="entry name" value="KIF6/9_C"/>
</dbReference>
<dbReference type="SFLD" id="SFLDG01151">
    <property type="entry name" value="Main.2:_Nu-like"/>
    <property type="match status" value="1"/>
</dbReference>
<dbReference type="InterPro" id="IPR036282">
    <property type="entry name" value="Glutathione-S-Trfase_C_sf"/>
</dbReference>
<dbReference type="SFLD" id="SFLDG00358">
    <property type="entry name" value="Main_(cytGST)"/>
    <property type="match status" value="1"/>
</dbReference>
<evidence type="ECO:0000259" key="5">
    <source>
        <dbReference type="PROSITE" id="PS50405"/>
    </source>
</evidence>
<dbReference type="InterPro" id="IPR036249">
    <property type="entry name" value="Thioredoxin-like_sf"/>
</dbReference>
<dbReference type="Proteomes" id="UP000265427">
    <property type="component" value="Unassembled WGS sequence"/>
</dbReference>
<organism evidence="6 7">
    <name type="scientific">Aphanomyces astaci</name>
    <name type="common">Crayfish plague agent</name>
    <dbReference type="NCBI Taxonomy" id="112090"/>
    <lineage>
        <taxon>Eukaryota</taxon>
        <taxon>Sar</taxon>
        <taxon>Stramenopiles</taxon>
        <taxon>Oomycota</taxon>
        <taxon>Saprolegniomycetes</taxon>
        <taxon>Saprolegniales</taxon>
        <taxon>Verrucalvaceae</taxon>
        <taxon>Aphanomyces</taxon>
    </lineage>
</organism>
<evidence type="ECO:0000259" key="4">
    <source>
        <dbReference type="PROSITE" id="PS50404"/>
    </source>
</evidence>
<dbReference type="VEuPathDB" id="FungiDB:H257_14115"/>
<dbReference type="InterPro" id="IPR040079">
    <property type="entry name" value="Glutathione_S-Trfase"/>
</dbReference>
<dbReference type="Pfam" id="PF13409">
    <property type="entry name" value="GST_N_2"/>
    <property type="match status" value="1"/>
</dbReference>
<dbReference type="Pfam" id="PF23735">
    <property type="entry name" value="KIF9"/>
    <property type="match status" value="1"/>
</dbReference>
<dbReference type="PANTHER" id="PTHR44051:SF8">
    <property type="entry name" value="GLUTATHIONE S-TRANSFERASE GSTA"/>
    <property type="match status" value="1"/>
</dbReference>
<dbReference type="Pfam" id="PF00043">
    <property type="entry name" value="GST_C"/>
    <property type="match status" value="1"/>
</dbReference>
<dbReference type="PROSITE" id="PS50405">
    <property type="entry name" value="GST_CTER"/>
    <property type="match status" value="1"/>
</dbReference>
<dbReference type="Gene3D" id="1.20.1050.10">
    <property type="match status" value="1"/>
</dbReference>
<evidence type="ECO:0000256" key="2">
    <source>
        <dbReference type="SAM" id="Coils"/>
    </source>
</evidence>
<feature type="domain" description="GST C-terminal" evidence="5">
    <location>
        <begin position="413"/>
        <end position="544"/>
    </location>
</feature>
<dbReference type="SFLD" id="SFLDS00019">
    <property type="entry name" value="Glutathione_Transferase_(cytos"/>
    <property type="match status" value="1"/>
</dbReference>
<feature type="non-terminal residue" evidence="6">
    <location>
        <position position="1"/>
    </location>
</feature>
<dbReference type="InterPro" id="IPR004046">
    <property type="entry name" value="GST_C"/>
</dbReference>